<dbReference type="HOGENOM" id="CLU_1266873_0_0_1"/>
<evidence type="ECO:0000313" key="2">
    <source>
        <dbReference type="EMBL" id="EJW04485.1"/>
    </source>
</evidence>
<comment type="caution">
    <text evidence="2">The sequence shown here is derived from an EMBL/GenBank/DDBJ whole genome shotgun (WGS) entry which is preliminary data.</text>
</comment>
<evidence type="ECO:0000256" key="1">
    <source>
        <dbReference type="SAM" id="Phobius"/>
    </source>
</evidence>
<accession>J9DPK2</accession>
<evidence type="ECO:0000313" key="3">
    <source>
        <dbReference type="Proteomes" id="UP000003163"/>
    </source>
</evidence>
<dbReference type="Proteomes" id="UP000003163">
    <property type="component" value="Unassembled WGS sequence"/>
</dbReference>
<reference evidence="3" key="2">
    <citation type="submission" date="2015-07" db="EMBL/GenBank/DDBJ databases">
        <title>Contrasting host-pathogen interactions and genome evolution in two generalist and specialist microsporidian pathogens of mosquitoes.</title>
        <authorList>
            <consortium name="The Broad Institute Genomics Platform"/>
            <consortium name="The Broad Institute Genome Sequencing Center for Infectious Disease"/>
            <person name="Cuomo C.A."/>
            <person name="Sanscrainte N.D."/>
            <person name="Goldberg J.M."/>
            <person name="Heiman D."/>
            <person name="Young S."/>
            <person name="Zeng Q."/>
            <person name="Becnel J.J."/>
            <person name="Birren B.W."/>
        </authorList>
    </citation>
    <scope>NUCLEOTIDE SEQUENCE [LARGE SCALE GENOMIC DNA]</scope>
    <source>
        <strain evidence="3">USNM 41457</strain>
    </source>
</reference>
<dbReference type="VEuPathDB" id="MicrosporidiaDB:EDEG_01302"/>
<dbReference type="AlphaFoldDB" id="J9DPK2"/>
<organism evidence="2 3">
    <name type="scientific">Edhazardia aedis (strain USNM 41457)</name>
    <name type="common">Microsporidian parasite</name>
    <dbReference type="NCBI Taxonomy" id="1003232"/>
    <lineage>
        <taxon>Eukaryota</taxon>
        <taxon>Fungi</taxon>
        <taxon>Fungi incertae sedis</taxon>
        <taxon>Microsporidia</taxon>
        <taxon>Edhazardia</taxon>
    </lineage>
</organism>
<gene>
    <name evidence="2" type="ORF">EDEG_01302</name>
</gene>
<keyword evidence="1" id="KW-0472">Membrane</keyword>
<proteinExistence type="predicted"/>
<keyword evidence="1" id="KW-1133">Transmembrane helix</keyword>
<protein>
    <submittedName>
        <fullName evidence="2">Uncharacterized protein</fullName>
    </submittedName>
</protein>
<keyword evidence="1" id="KW-0812">Transmembrane</keyword>
<dbReference type="InParanoid" id="J9DPK2"/>
<sequence length="218" mass="24704">MKKMADVESAENECLNLENPENKAISGTRYDNALNAEERETSTNIRFITTAGNTLRVSSINVFGRIRSFSNTLYTEIRQNNKIKTILLGFFFFVFGIFIIAYVASIKNDINAIIKNDKSTGILENTWNNTEISDDQTINTRIVPLNDAHTTNTVAVTNDFNIFKTNRPDYESTISNLYDHNTVTTTPTTNHHGNQEEIVNINVQGSEDLLEYNSEDNY</sequence>
<keyword evidence="3" id="KW-1185">Reference proteome</keyword>
<dbReference type="EMBL" id="AFBI03000018">
    <property type="protein sequence ID" value="EJW04485.1"/>
    <property type="molecule type" value="Genomic_DNA"/>
</dbReference>
<feature type="transmembrane region" description="Helical" evidence="1">
    <location>
        <begin position="86"/>
        <end position="104"/>
    </location>
</feature>
<name>J9DPK2_EDHAE</name>
<reference evidence="2 3" key="1">
    <citation type="submission" date="2011-08" db="EMBL/GenBank/DDBJ databases">
        <authorList>
            <person name="Liu Z.J."/>
            <person name="Shi F.L."/>
            <person name="Lu J.Q."/>
            <person name="Li M."/>
            <person name="Wang Z.L."/>
        </authorList>
    </citation>
    <scope>NUCLEOTIDE SEQUENCE [LARGE SCALE GENOMIC DNA]</scope>
    <source>
        <strain evidence="2 3">USNM 41457</strain>
    </source>
</reference>